<organism evidence="1 2">
    <name type="scientific">Synechococcus elongatus PCC 11801</name>
    <dbReference type="NCBI Taxonomy" id="2219813"/>
    <lineage>
        <taxon>Bacteria</taxon>
        <taxon>Bacillati</taxon>
        <taxon>Cyanobacteriota</taxon>
        <taxon>Cyanophyceae</taxon>
        <taxon>Synechococcales</taxon>
        <taxon>Synechococcaceae</taxon>
        <taxon>Synechococcus</taxon>
    </lineage>
</organism>
<gene>
    <name evidence="1" type="ORF">DOP62_14195</name>
</gene>
<dbReference type="EMBL" id="CP143530">
    <property type="protein sequence ID" value="WVS92237.1"/>
    <property type="molecule type" value="Genomic_DNA"/>
</dbReference>
<sequence length="155" mass="17116">MIPDYEDQRIDLAAASEDADTLAILASDRSDSVRESVASNPHAAIETLWRLSEDSDDFIREAVARNPTTPSELVEKLALDPDLATREAALKRLPPGSKLADEVRRSIAVEKRYLLEERKNDGNTLRRMPAHKRAAAIARLEQVAGLGGARLIDFD</sequence>
<geneLocation type="plasmid" evidence="1 2">
    <name>p11801_3</name>
</geneLocation>
<dbReference type="Proteomes" id="UP000267249">
    <property type="component" value="Plasmid p11801_3"/>
</dbReference>
<reference evidence="1" key="1">
    <citation type="submission" date="2024-01" db="EMBL/GenBank/DDBJ databases">
        <title>De novo genome assembly and pan-genome analysis of the fast-growing Indian isolates of Synechococcus elongatus: Potential chassis for bioproduction.</title>
        <authorList>
            <person name="Jain V.S."/>
            <person name="Schubert M.G."/>
            <person name="Pritam P."/>
            <person name="Sarnaik A.P."/>
            <person name="Jaiswal D."/>
            <person name="Church G.M."/>
            <person name="Wangikar P."/>
        </authorList>
    </citation>
    <scope>NUCLEOTIDE SEQUENCE</scope>
    <source>
        <strain evidence="1">PCC 11801</strain>
    </source>
</reference>
<name>A0ACD5A303_SYNEL</name>
<keyword evidence="1" id="KW-0614">Plasmid</keyword>
<evidence type="ECO:0000313" key="1">
    <source>
        <dbReference type="EMBL" id="WVS92237.1"/>
    </source>
</evidence>
<evidence type="ECO:0000313" key="2">
    <source>
        <dbReference type="Proteomes" id="UP000267249"/>
    </source>
</evidence>
<protein>
    <submittedName>
        <fullName evidence="1">Uncharacterized protein</fullName>
    </submittedName>
</protein>
<proteinExistence type="predicted"/>
<accession>A0ACD5A303</accession>